<feature type="region of interest" description="Disordered" evidence="1">
    <location>
        <begin position="494"/>
        <end position="514"/>
    </location>
</feature>
<dbReference type="EMBL" id="BAABRN010000020">
    <property type="protein sequence ID" value="GAA5502268.1"/>
    <property type="molecule type" value="Genomic_DNA"/>
</dbReference>
<gene>
    <name evidence="3" type="ORF">Dxin01_02011</name>
</gene>
<feature type="signal peptide" evidence="2">
    <location>
        <begin position="1"/>
        <end position="26"/>
    </location>
</feature>
<feature type="compositionally biased region" description="Low complexity" evidence="1">
    <location>
        <begin position="154"/>
        <end position="176"/>
    </location>
</feature>
<feature type="chain" id="PRO_5046930267" evidence="2">
    <location>
        <begin position="27"/>
        <end position="569"/>
    </location>
</feature>
<evidence type="ECO:0000256" key="2">
    <source>
        <dbReference type="SAM" id="SignalP"/>
    </source>
</evidence>
<proteinExistence type="predicted"/>
<evidence type="ECO:0000313" key="3">
    <source>
        <dbReference type="EMBL" id="GAA5502268.1"/>
    </source>
</evidence>
<dbReference type="Proteomes" id="UP001458946">
    <property type="component" value="Unassembled WGS sequence"/>
</dbReference>
<keyword evidence="4" id="KW-1185">Reference proteome</keyword>
<evidence type="ECO:0000313" key="4">
    <source>
        <dbReference type="Proteomes" id="UP001458946"/>
    </source>
</evidence>
<evidence type="ECO:0000256" key="1">
    <source>
        <dbReference type="SAM" id="MobiDB-lite"/>
    </source>
</evidence>
<accession>A0ABP9VFZ8</accession>
<organism evidence="3 4">
    <name type="scientific">Deinococcus xinjiangensis</name>
    <dbReference type="NCBI Taxonomy" id="457454"/>
    <lineage>
        <taxon>Bacteria</taxon>
        <taxon>Thermotogati</taxon>
        <taxon>Deinococcota</taxon>
        <taxon>Deinococci</taxon>
        <taxon>Deinococcales</taxon>
        <taxon>Deinococcaceae</taxon>
        <taxon>Deinococcus</taxon>
    </lineage>
</organism>
<comment type="caution">
    <text evidence="3">The sequence shown here is derived from an EMBL/GenBank/DDBJ whole genome shotgun (WGS) entry which is preliminary data.</text>
</comment>
<dbReference type="RefSeq" id="WP_353542240.1">
    <property type="nucleotide sequence ID" value="NZ_BAABRN010000020.1"/>
</dbReference>
<reference evidence="3 4" key="1">
    <citation type="submission" date="2024-02" db="EMBL/GenBank/DDBJ databases">
        <title>Deinococcus xinjiangensis NBRC 107630.</title>
        <authorList>
            <person name="Ichikawa N."/>
            <person name="Katano-Makiyama Y."/>
            <person name="Hidaka K."/>
        </authorList>
    </citation>
    <scope>NUCLEOTIDE SEQUENCE [LARGE SCALE GENOMIC DNA]</scope>
    <source>
        <strain evidence="3 4">NBRC 107630</strain>
    </source>
</reference>
<name>A0ABP9VFZ8_9DEIO</name>
<feature type="region of interest" description="Disordered" evidence="1">
    <location>
        <begin position="154"/>
        <end position="180"/>
    </location>
</feature>
<protein>
    <submittedName>
        <fullName evidence="3">Uncharacterized protein</fullName>
    </submittedName>
</protein>
<sequence length="569" mass="61361">MRYQNLSLTATLILSLTLASAAQAQAQVTEQNVRALTTMQSVNIIGGFVRDWCFARAPQTKAAVSAGFNGWRQDTKLDVFEKTLLSMSPEAVQSLNNSLEAGRAKMYAELDKAAQNPAQDCLGIRAYLNGQLNAQKLYPNEYAAALKVKAAPAQTSTPSASPQTQGSAAPSASPSGKLGGPLTLGTYNCRSIRTSGSNPPRVYSLNIYGNGEWRQVIDGKEITTSVYKYDSKTGKINISMGLSLTNSDYDEDEFAYFMADKSGAAIIYGEEDYGLGVTKVTCAYAGANKLPSPEDAKALKAKQDAAKAAAQAEADRFKWVTAPNKGVQLNQIEALLHTVKNDFSSGSKLNEDWVLLLKDGWAYNGLRITPADLDVKKSRQNEPNQWQKWRKQGGNYQALNAKTGQWQDIKGSVRLPAAKGERISGLYQNFSMYSAGNWEGAYKSSTTLSASFSKDGKFSTSSYDIGGVGAGDTSSTSVNTANKSGCTSATSTTARAGNSAISTQNPTVAAGGSSRNTNCDTSNFVASYTLDGYTIERRYADGRVSRDLFFFWDKSKDSLFIGSRTYSRK</sequence>
<keyword evidence="2" id="KW-0732">Signal</keyword>